<dbReference type="STRING" id="1392247.A0A3N4KUN7"/>
<dbReference type="InterPro" id="IPR002110">
    <property type="entry name" value="Ankyrin_rpt"/>
</dbReference>
<dbReference type="InterPro" id="IPR054471">
    <property type="entry name" value="GPIID_WHD"/>
</dbReference>
<keyword evidence="2" id="KW-0040">ANK repeat</keyword>
<protein>
    <recommendedName>
        <fullName evidence="4">NACHT domain-containing protein</fullName>
    </recommendedName>
</protein>
<feature type="region of interest" description="Disordered" evidence="3">
    <location>
        <begin position="1271"/>
        <end position="1352"/>
    </location>
</feature>
<accession>A0A3N4KUN7</accession>
<keyword evidence="1" id="KW-0677">Repeat</keyword>
<feature type="compositionally biased region" description="Polar residues" evidence="3">
    <location>
        <begin position="1271"/>
        <end position="1283"/>
    </location>
</feature>
<feature type="region of interest" description="Disordered" evidence="3">
    <location>
        <begin position="969"/>
        <end position="1047"/>
    </location>
</feature>
<dbReference type="Proteomes" id="UP000277580">
    <property type="component" value="Unassembled WGS sequence"/>
</dbReference>
<dbReference type="InterPro" id="IPR027417">
    <property type="entry name" value="P-loop_NTPase"/>
</dbReference>
<dbReference type="OrthoDB" id="448455at2759"/>
<keyword evidence="6" id="KW-1185">Reference proteome</keyword>
<feature type="compositionally biased region" description="Polar residues" evidence="3">
    <location>
        <begin position="1005"/>
        <end position="1023"/>
    </location>
</feature>
<dbReference type="SMART" id="SM00248">
    <property type="entry name" value="ANK"/>
    <property type="match status" value="5"/>
</dbReference>
<dbReference type="InterPro" id="IPR056884">
    <property type="entry name" value="NPHP3-like_N"/>
</dbReference>
<dbReference type="EMBL" id="ML119118">
    <property type="protein sequence ID" value="RPB14294.1"/>
    <property type="molecule type" value="Genomic_DNA"/>
</dbReference>
<dbReference type="PROSITE" id="PS50297">
    <property type="entry name" value="ANK_REP_REGION"/>
    <property type="match status" value="2"/>
</dbReference>
<name>A0A3N4KUN7_9PEZI</name>
<dbReference type="PANTHER" id="PTHR10039">
    <property type="entry name" value="AMELOGENIN"/>
    <property type="match status" value="1"/>
</dbReference>
<dbReference type="PANTHER" id="PTHR10039:SF15">
    <property type="entry name" value="NACHT DOMAIN-CONTAINING PROTEIN"/>
    <property type="match status" value="1"/>
</dbReference>
<dbReference type="SUPFAM" id="SSF52540">
    <property type="entry name" value="P-loop containing nucleoside triphosphate hydrolases"/>
    <property type="match status" value="1"/>
</dbReference>
<dbReference type="Gene3D" id="3.40.50.300">
    <property type="entry name" value="P-loop containing nucleotide triphosphate hydrolases"/>
    <property type="match status" value="1"/>
</dbReference>
<feature type="repeat" description="ANK" evidence="2">
    <location>
        <begin position="791"/>
        <end position="823"/>
    </location>
</feature>
<dbReference type="Pfam" id="PF22939">
    <property type="entry name" value="WHD_GPIID"/>
    <property type="match status" value="1"/>
</dbReference>
<gene>
    <name evidence="5" type="ORF">P167DRAFT_534137</name>
</gene>
<feature type="domain" description="NACHT" evidence="4">
    <location>
        <begin position="241"/>
        <end position="385"/>
    </location>
</feature>
<evidence type="ECO:0000313" key="5">
    <source>
        <dbReference type="EMBL" id="RPB14294.1"/>
    </source>
</evidence>
<dbReference type="InParanoid" id="A0A3N4KUN7"/>
<evidence type="ECO:0000256" key="1">
    <source>
        <dbReference type="ARBA" id="ARBA00022737"/>
    </source>
</evidence>
<dbReference type="PROSITE" id="PS50837">
    <property type="entry name" value="NACHT"/>
    <property type="match status" value="1"/>
</dbReference>
<dbReference type="Gene3D" id="1.25.40.20">
    <property type="entry name" value="Ankyrin repeat-containing domain"/>
    <property type="match status" value="1"/>
</dbReference>
<dbReference type="Pfam" id="PF24883">
    <property type="entry name" value="NPHP3_N"/>
    <property type="match status" value="1"/>
</dbReference>
<reference evidence="5 6" key="1">
    <citation type="journal article" date="2018" name="Nat. Ecol. Evol.">
        <title>Pezizomycetes genomes reveal the molecular basis of ectomycorrhizal truffle lifestyle.</title>
        <authorList>
            <person name="Murat C."/>
            <person name="Payen T."/>
            <person name="Noel B."/>
            <person name="Kuo A."/>
            <person name="Morin E."/>
            <person name="Chen J."/>
            <person name="Kohler A."/>
            <person name="Krizsan K."/>
            <person name="Balestrini R."/>
            <person name="Da Silva C."/>
            <person name="Montanini B."/>
            <person name="Hainaut M."/>
            <person name="Levati E."/>
            <person name="Barry K.W."/>
            <person name="Belfiori B."/>
            <person name="Cichocki N."/>
            <person name="Clum A."/>
            <person name="Dockter R.B."/>
            <person name="Fauchery L."/>
            <person name="Guy J."/>
            <person name="Iotti M."/>
            <person name="Le Tacon F."/>
            <person name="Lindquist E.A."/>
            <person name="Lipzen A."/>
            <person name="Malagnac F."/>
            <person name="Mello A."/>
            <person name="Molinier V."/>
            <person name="Miyauchi S."/>
            <person name="Poulain J."/>
            <person name="Riccioni C."/>
            <person name="Rubini A."/>
            <person name="Sitrit Y."/>
            <person name="Splivallo R."/>
            <person name="Traeger S."/>
            <person name="Wang M."/>
            <person name="Zifcakova L."/>
            <person name="Wipf D."/>
            <person name="Zambonelli A."/>
            <person name="Paolocci F."/>
            <person name="Nowrousian M."/>
            <person name="Ottonello S."/>
            <person name="Baldrian P."/>
            <person name="Spatafora J.W."/>
            <person name="Henrissat B."/>
            <person name="Nagy L.G."/>
            <person name="Aury J.M."/>
            <person name="Wincker P."/>
            <person name="Grigoriev I.V."/>
            <person name="Bonfante P."/>
            <person name="Martin F.M."/>
        </authorList>
    </citation>
    <scope>NUCLEOTIDE SEQUENCE [LARGE SCALE GENOMIC DNA]</scope>
    <source>
        <strain evidence="5 6">CCBAS932</strain>
    </source>
</reference>
<dbReference type="PROSITE" id="PS50088">
    <property type="entry name" value="ANK_REPEAT"/>
    <property type="match status" value="2"/>
</dbReference>
<dbReference type="SUPFAM" id="SSF48403">
    <property type="entry name" value="Ankyrin repeat"/>
    <property type="match status" value="1"/>
</dbReference>
<feature type="compositionally biased region" description="Polar residues" evidence="3">
    <location>
        <begin position="1317"/>
        <end position="1331"/>
    </location>
</feature>
<dbReference type="InterPro" id="IPR007111">
    <property type="entry name" value="NACHT_NTPase"/>
</dbReference>
<sequence length="1352" mass="153192">MPEDIGLSSLYKSITYLIQLNAQIASSIYTYASHLRRVPPDILTLLDELRALEKTLTMILQLRNLLSSPSVTSTIQSRLQQLNDLNRKTNECLQGLASRLKPTKSARFASVLGGTKWLPNMKEAPYHTSNIQKQRKFYLPIIIFDKESRSNSDSTEDILPRTPSGNTLGLLQAESPILEPSNKEITPDTGEDENLKQVFSWLRHGDYQRHLDIRQQRIAKTGIWILRDIRFQKWREQRDFRLVWGHGLAGAGKTFLSSIVIDHLQSQAYAKNFGIAYIYFSYQDQEQQDPIYVLASLIEQLFRQHPSLSRKIEITNNLNKLNIKGRKPSINELYNILLEASRDFDRTFLVFDALDECYPSQRRFLLPLFKRMGEDCFGVFLTSRPYEDIRDSLHLTMKIEISANREDIGMYIQQRIEEDPRAKLLLRQGNFRDEIITHLVNGSKGVFLWARLQLMHICKQTSTEKILFTLEKIRDEKSSTPERFLDQSYDRAMMNIYNQRKSSVNLAAKIFSWLARTRRTLTLDELRIAVSVKPNTYRLNESDLPDRAKLLEVCDSLVTIGEYSNTVRLTHYTVLEYLLRNPILTSSGDPAYELALTCATYLSFDTFHPRVSFKEGQELCPFFKYSACYLSSHLKSYDDIASTDASAILSLAILKFLMNSRNVTAYLKLLYTQKGLYDSRGSKRTFWNSKRGEYLRLHVASSIGNLSVVQLLLEGANLTIKNNGWKVLCLAKKNLENESVARLLIKEDDKDIFEKDDLGQTALHIAASEGHTDIVQLLLDKGLDPLAPDKEGKTALHGAAFAGHESVIRTLLEYKGNLLALDINRNAALCWAVSRGYHDIAKDIIENTSATVGDEEWILVPSFAEGNEASVGELPWNHTDAQINIHHEPIIERCRTLALIPYVGNVMPTNLEPNHWPPRRWDDPECSLSPSFVSSCSTQSCSTPRAPTQTSNNVNLYYTNDGEEFFITEEEEDSCSNSSDRSSGWDIVHYTNGNNDKGKRKAVDSQANAPKQESTPLGISSTGLDDALGRKRRRKDGGSAPTVTTNLNGINDSPRLYACPYYKNNAQAHPRCAGWSAPEVHRVKEHCRRVHIKPLQCQRCGNFRAGDQGQINAHSRFSDCVKNWEVIPVGSEDIAKAKALETRNLVWRRIYVILFPDCENNVPSPYWDDPITAVTPATSGTSGIATSQPIQIFEFILWLGRNTDIQSYYDRFLEEARQSQPQANQGIGVSDDNELFGFESFTETSSRNASSQMQEENPFSSHNVIQTYTVEAGNSQEEATTNTGRGGREVNVPRYNGYRTTETFSIDTPDNQEETTADTTQSGSEPYQYNGESWDLGSAGAQLPWPKPNWMG</sequence>
<proteinExistence type="predicted"/>
<organism evidence="5 6">
    <name type="scientific">Morchella conica CCBAS932</name>
    <dbReference type="NCBI Taxonomy" id="1392247"/>
    <lineage>
        <taxon>Eukaryota</taxon>
        <taxon>Fungi</taxon>
        <taxon>Dikarya</taxon>
        <taxon>Ascomycota</taxon>
        <taxon>Pezizomycotina</taxon>
        <taxon>Pezizomycetes</taxon>
        <taxon>Pezizales</taxon>
        <taxon>Morchellaceae</taxon>
        <taxon>Morchella</taxon>
    </lineage>
</organism>
<dbReference type="InterPro" id="IPR036770">
    <property type="entry name" value="Ankyrin_rpt-contain_sf"/>
</dbReference>
<dbReference type="Pfam" id="PF12796">
    <property type="entry name" value="Ank_2"/>
    <property type="match status" value="2"/>
</dbReference>
<evidence type="ECO:0000256" key="3">
    <source>
        <dbReference type="SAM" id="MobiDB-lite"/>
    </source>
</evidence>
<feature type="compositionally biased region" description="Polar residues" evidence="3">
    <location>
        <begin position="1298"/>
        <end position="1309"/>
    </location>
</feature>
<evidence type="ECO:0000256" key="2">
    <source>
        <dbReference type="PROSITE-ProRule" id="PRU00023"/>
    </source>
</evidence>
<feature type="repeat" description="ANK" evidence="2">
    <location>
        <begin position="758"/>
        <end position="790"/>
    </location>
</feature>
<evidence type="ECO:0000313" key="6">
    <source>
        <dbReference type="Proteomes" id="UP000277580"/>
    </source>
</evidence>
<evidence type="ECO:0000259" key="4">
    <source>
        <dbReference type="PROSITE" id="PS50837"/>
    </source>
</evidence>